<sequence length="59" mass="6698">YCLGLLKYMGGDPLHKANWQKSGPHFSSANRNYGPGHNSFVTTPGGWALRFFKFSCHYF</sequence>
<dbReference type="AlphaFoldDB" id="A0A0C3Q886"/>
<gene>
    <name evidence="1" type="ORF">M407DRAFT_75071</name>
</gene>
<dbReference type="SUPFAM" id="SSF75005">
    <property type="entry name" value="Arabinanase/levansucrase/invertase"/>
    <property type="match status" value="1"/>
</dbReference>
<protein>
    <submittedName>
        <fullName evidence="1">Glycoside hydrolase family 43 protein</fullName>
    </submittedName>
</protein>
<name>A0A0C3Q886_9AGAM</name>
<evidence type="ECO:0000313" key="2">
    <source>
        <dbReference type="Proteomes" id="UP000054248"/>
    </source>
</evidence>
<keyword evidence="2" id="KW-1185">Reference proteome</keyword>
<dbReference type="Gene3D" id="2.115.10.20">
    <property type="entry name" value="Glycosyl hydrolase domain, family 43"/>
    <property type="match status" value="1"/>
</dbReference>
<dbReference type="Proteomes" id="UP000054248">
    <property type="component" value="Unassembled WGS sequence"/>
</dbReference>
<dbReference type="HOGENOM" id="CLU_2967582_0_0_1"/>
<dbReference type="OrthoDB" id="272289at2759"/>
<dbReference type="GO" id="GO:0016787">
    <property type="term" value="F:hydrolase activity"/>
    <property type="evidence" value="ECO:0007669"/>
    <property type="project" value="UniProtKB-KW"/>
</dbReference>
<keyword evidence="1" id="KW-0378">Hydrolase</keyword>
<organism evidence="1 2">
    <name type="scientific">Tulasnella calospora MUT 4182</name>
    <dbReference type="NCBI Taxonomy" id="1051891"/>
    <lineage>
        <taxon>Eukaryota</taxon>
        <taxon>Fungi</taxon>
        <taxon>Dikarya</taxon>
        <taxon>Basidiomycota</taxon>
        <taxon>Agaricomycotina</taxon>
        <taxon>Agaricomycetes</taxon>
        <taxon>Cantharellales</taxon>
        <taxon>Tulasnellaceae</taxon>
        <taxon>Tulasnella</taxon>
    </lineage>
</organism>
<reference evidence="1 2" key="1">
    <citation type="submission" date="2014-04" db="EMBL/GenBank/DDBJ databases">
        <authorList>
            <consortium name="DOE Joint Genome Institute"/>
            <person name="Kuo A."/>
            <person name="Girlanda M."/>
            <person name="Perotto S."/>
            <person name="Kohler A."/>
            <person name="Nagy L.G."/>
            <person name="Floudas D."/>
            <person name="Copeland A."/>
            <person name="Barry K.W."/>
            <person name="Cichocki N."/>
            <person name="Veneault-Fourrey C."/>
            <person name="LaButti K."/>
            <person name="Lindquist E.A."/>
            <person name="Lipzen A."/>
            <person name="Lundell T."/>
            <person name="Morin E."/>
            <person name="Murat C."/>
            <person name="Sun H."/>
            <person name="Tunlid A."/>
            <person name="Henrissat B."/>
            <person name="Grigoriev I.V."/>
            <person name="Hibbett D.S."/>
            <person name="Martin F."/>
            <person name="Nordberg H.P."/>
            <person name="Cantor M.N."/>
            <person name="Hua S.X."/>
        </authorList>
    </citation>
    <scope>NUCLEOTIDE SEQUENCE [LARGE SCALE GENOMIC DNA]</scope>
    <source>
        <strain evidence="1 2">MUT 4182</strain>
    </source>
</reference>
<proteinExistence type="predicted"/>
<evidence type="ECO:0000313" key="1">
    <source>
        <dbReference type="EMBL" id="KIO25980.1"/>
    </source>
</evidence>
<dbReference type="EMBL" id="KN823032">
    <property type="protein sequence ID" value="KIO25980.1"/>
    <property type="molecule type" value="Genomic_DNA"/>
</dbReference>
<dbReference type="InterPro" id="IPR023296">
    <property type="entry name" value="Glyco_hydro_beta-prop_sf"/>
</dbReference>
<accession>A0A0C3Q886</accession>
<feature type="non-terminal residue" evidence="1">
    <location>
        <position position="1"/>
    </location>
</feature>
<reference evidence="2" key="2">
    <citation type="submission" date="2015-01" db="EMBL/GenBank/DDBJ databases">
        <title>Evolutionary Origins and Diversification of the Mycorrhizal Mutualists.</title>
        <authorList>
            <consortium name="DOE Joint Genome Institute"/>
            <consortium name="Mycorrhizal Genomics Consortium"/>
            <person name="Kohler A."/>
            <person name="Kuo A."/>
            <person name="Nagy L.G."/>
            <person name="Floudas D."/>
            <person name="Copeland A."/>
            <person name="Barry K.W."/>
            <person name="Cichocki N."/>
            <person name="Veneault-Fourrey C."/>
            <person name="LaButti K."/>
            <person name="Lindquist E.A."/>
            <person name="Lipzen A."/>
            <person name="Lundell T."/>
            <person name="Morin E."/>
            <person name="Murat C."/>
            <person name="Riley R."/>
            <person name="Ohm R."/>
            <person name="Sun H."/>
            <person name="Tunlid A."/>
            <person name="Henrissat B."/>
            <person name="Grigoriev I.V."/>
            <person name="Hibbett D.S."/>
            <person name="Martin F."/>
        </authorList>
    </citation>
    <scope>NUCLEOTIDE SEQUENCE [LARGE SCALE GENOMIC DNA]</scope>
    <source>
        <strain evidence="2">MUT 4182</strain>
    </source>
</reference>